<sequence>MGAVYPARSPLLGARALALSATAVVARRLGLERLRERANRPLMELAEMQPVTAAWWRERRTRPGALHYLALGDSTAQGIGASVPGRSYVGQLADRIEARLGEPIEVTNLGVSGAPSALCARDQLPRAAKALAKRPADLVTLAIGANDIADWEPRAFHRNLAAILDALPAHAIVAELPCFHLPWNDRKVREANAIVHTLAAARGLAVVPLYAATRRRGLRGILTEFAADAFHPNDRGYEVWADAFWPLVRARLDEIRAPERNRRARGDDGSRASAALPPRI</sequence>
<dbReference type="CDD" id="cd00229">
    <property type="entry name" value="SGNH_hydrolase"/>
    <property type="match status" value="1"/>
</dbReference>
<comment type="caution">
    <text evidence="3">The sequence shown here is derived from an EMBL/GenBank/DDBJ whole genome shotgun (WGS) entry which is preliminary data.</text>
</comment>
<dbReference type="GO" id="GO:0004622">
    <property type="term" value="F:phosphatidylcholine lysophospholipase activity"/>
    <property type="evidence" value="ECO:0007669"/>
    <property type="project" value="TreeGrafter"/>
</dbReference>
<gene>
    <name evidence="3" type="ORF">B4915_03185</name>
</gene>
<evidence type="ECO:0000256" key="1">
    <source>
        <dbReference type="SAM" id="MobiDB-lite"/>
    </source>
</evidence>
<dbReference type="PANTHER" id="PTHR30383:SF5">
    <property type="entry name" value="SGNH HYDROLASE-TYPE ESTERASE DOMAIN-CONTAINING PROTEIN"/>
    <property type="match status" value="1"/>
</dbReference>
<organism evidence="3 4">
    <name type="scientific">Leucobacter massiliensis</name>
    <dbReference type="NCBI Taxonomy" id="1686285"/>
    <lineage>
        <taxon>Bacteria</taxon>
        <taxon>Bacillati</taxon>
        <taxon>Actinomycetota</taxon>
        <taxon>Actinomycetes</taxon>
        <taxon>Micrococcales</taxon>
        <taxon>Microbacteriaceae</taxon>
        <taxon>Leucobacter</taxon>
    </lineage>
</organism>
<accession>A0A2S9QRR6</accession>
<evidence type="ECO:0000259" key="2">
    <source>
        <dbReference type="Pfam" id="PF13472"/>
    </source>
</evidence>
<dbReference type="AlphaFoldDB" id="A0A2S9QRR6"/>
<dbReference type="PANTHER" id="PTHR30383">
    <property type="entry name" value="THIOESTERASE 1/PROTEASE 1/LYSOPHOSPHOLIPASE L1"/>
    <property type="match status" value="1"/>
</dbReference>
<feature type="domain" description="SGNH hydrolase-type esterase" evidence="2">
    <location>
        <begin position="70"/>
        <end position="239"/>
    </location>
</feature>
<dbReference type="InterPro" id="IPR036514">
    <property type="entry name" value="SGNH_hydro_sf"/>
</dbReference>
<feature type="compositionally biased region" description="Basic and acidic residues" evidence="1">
    <location>
        <begin position="260"/>
        <end position="270"/>
    </location>
</feature>
<proteinExistence type="predicted"/>
<protein>
    <submittedName>
        <fullName evidence="3">Esterase</fullName>
    </submittedName>
</protein>
<dbReference type="EMBL" id="MWZD01000013">
    <property type="protein sequence ID" value="PRI12280.1"/>
    <property type="molecule type" value="Genomic_DNA"/>
</dbReference>
<dbReference type="Pfam" id="PF13472">
    <property type="entry name" value="Lipase_GDSL_2"/>
    <property type="match status" value="1"/>
</dbReference>
<dbReference type="Proteomes" id="UP000238650">
    <property type="component" value="Unassembled WGS sequence"/>
</dbReference>
<reference evidence="3 4" key="1">
    <citation type="journal article" date="2017" name="New Microbes New Infect">
        <title>Genome sequence of 'Leucobacter massiliensis' sp. nov. isolated from human pharynx after travel to the 2014 Hajj.</title>
        <authorList>
            <person name="Leangapichart T."/>
            <person name="Gautret P."/>
            <person name="Nguyen T.T."/>
            <person name="Armstrong N."/>
            <person name="Rolain J.M."/>
        </authorList>
    </citation>
    <scope>NUCLEOTIDE SEQUENCE [LARGE SCALE GENOMIC DNA]</scope>
    <source>
        <strain evidence="3 4">122RC15</strain>
    </source>
</reference>
<evidence type="ECO:0000313" key="3">
    <source>
        <dbReference type="EMBL" id="PRI12280.1"/>
    </source>
</evidence>
<name>A0A2S9QRR6_9MICO</name>
<keyword evidence="4" id="KW-1185">Reference proteome</keyword>
<dbReference type="SUPFAM" id="SSF52266">
    <property type="entry name" value="SGNH hydrolase"/>
    <property type="match status" value="1"/>
</dbReference>
<evidence type="ECO:0000313" key="4">
    <source>
        <dbReference type="Proteomes" id="UP000238650"/>
    </source>
</evidence>
<feature type="region of interest" description="Disordered" evidence="1">
    <location>
        <begin position="260"/>
        <end position="280"/>
    </location>
</feature>
<dbReference type="InterPro" id="IPR051532">
    <property type="entry name" value="Ester_Hydrolysis_Enzymes"/>
</dbReference>
<dbReference type="InterPro" id="IPR013830">
    <property type="entry name" value="SGNH_hydro"/>
</dbReference>
<dbReference type="Gene3D" id="3.40.50.1110">
    <property type="entry name" value="SGNH hydrolase"/>
    <property type="match status" value="1"/>
</dbReference>